<dbReference type="Pfam" id="PF07728">
    <property type="entry name" value="AAA_5"/>
    <property type="match status" value="2"/>
</dbReference>
<dbReference type="InterPro" id="IPR027417">
    <property type="entry name" value="P-loop_NTPase"/>
</dbReference>
<dbReference type="GO" id="GO:0016887">
    <property type="term" value="F:ATP hydrolysis activity"/>
    <property type="evidence" value="ECO:0007669"/>
    <property type="project" value="InterPro"/>
</dbReference>
<dbReference type="RefSeq" id="WP_136011548.1">
    <property type="nucleotide sequence ID" value="NZ_SRYZ01000103.1"/>
</dbReference>
<dbReference type="Gene3D" id="3.40.50.300">
    <property type="entry name" value="P-loop containing nucleotide triphosphate hydrolases"/>
    <property type="match status" value="2"/>
</dbReference>
<reference evidence="2 3" key="1">
    <citation type="submission" date="2019-04" db="EMBL/GenBank/DDBJ databases">
        <title>Microbes associate with the intestines of laboratory mice.</title>
        <authorList>
            <person name="Navarre W."/>
            <person name="Wong E."/>
            <person name="Huang K."/>
            <person name="Tropini C."/>
            <person name="Ng K."/>
            <person name="Yu B."/>
        </authorList>
    </citation>
    <scope>NUCLEOTIDE SEQUENCE [LARGE SCALE GENOMIC DNA]</scope>
    <source>
        <strain evidence="2 3">NM69_E16B</strain>
    </source>
</reference>
<keyword evidence="3" id="KW-1185">Reference proteome</keyword>
<feature type="domain" description="AAA+ ATPase" evidence="1">
    <location>
        <begin position="4"/>
        <end position="312"/>
    </location>
</feature>
<proteinExistence type="predicted"/>
<sequence length="408" mass="47095">MLIDNKNLILTGAPGTGKTYLAKLIARELGATEENQQCMMVQFHPSYDYTDFVEGLRPFQKDGETNIGFELKRGSFKDFCAQALENLIDSQKSTQDINKDAIFKSAYYDMIDKIRNEEIKEIPLKSESMSMEIVDVSDNNNLILKAKDSETGKTYTVSYARLKKLSVVYESMEALDSISNIDKAVRDAIKGCHTSAYWATLYFLYKKFMQNKKVEETVVERKNYVFIIDEINRGEISKIFGELFFSIDPGYRGVAGTVQTQYQNLIEDGDIYENGFYVPENVYIIGTMNDIDRSVDSMDFAMRRRFAWKEIKSNDRLEMLDNLGEELKETAIKRMQSLNDAIEKTEGLNPSYHVGPAYFKKVLLYKNNPDSMWSDLWEYHIEGVLYEYVRGMDDVKAKMDDFKNAYNC</sequence>
<dbReference type="InterPro" id="IPR011704">
    <property type="entry name" value="ATPase_dyneun-rel_AAA"/>
</dbReference>
<name>A0A4S2A917_9BACE</name>
<evidence type="ECO:0000313" key="3">
    <source>
        <dbReference type="Proteomes" id="UP000310532"/>
    </source>
</evidence>
<organism evidence="2 3">
    <name type="scientific">Bacteroides muris</name>
    <name type="common">ex Afrizal et al. 2022</name>
    <dbReference type="NCBI Taxonomy" id="2516960"/>
    <lineage>
        <taxon>Bacteria</taxon>
        <taxon>Pseudomonadati</taxon>
        <taxon>Bacteroidota</taxon>
        <taxon>Bacteroidia</taxon>
        <taxon>Bacteroidales</taxon>
        <taxon>Bacteroidaceae</taxon>
        <taxon>Bacteroides</taxon>
    </lineage>
</organism>
<dbReference type="SUPFAM" id="SSF52540">
    <property type="entry name" value="P-loop containing nucleoside triphosphate hydrolases"/>
    <property type="match status" value="2"/>
</dbReference>
<gene>
    <name evidence="2" type="ORF">E5355_18975</name>
</gene>
<dbReference type="EMBL" id="SRYZ01000103">
    <property type="protein sequence ID" value="TGX97027.1"/>
    <property type="molecule type" value="Genomic_DNA"/>
</dbReference>
<dbReference type="SMART" id="SM00382">
    <property type="entry name" value="AAA"/>
    <property type="match status" value="1"/>
</dbReference>
<dbReference type="AlphaFoldDB" id="A0A4S2A917"/>
<dbReference type="InterPro" id="IPR003593">
    <property type="entry name" value="AAA+_ATPase"/>
</dbReference>
<dbReference type="InterPro" id="IPR052934">
    <property type="entry name" value="Methyl-DNA_Rec/Restrict_Enz"/>
</dbReference>
<dbReference type="PANTHER" id="PTHR37291:SF1">
    <property type="entry name" value="TYPE IV METHYL-DIRECTED RESTRICTION ENZYME ECOKMCRB SUBUNIT"/>
    <property type="match status" value="1"/>
</dbReference>
<comment type="caution">
    <text evidence="2">The sequence shown here is derived from an EMBL/GenBank/DDBJ whole genome shotgun (WGS) entry which is preliminary data.</text>
</comment>
<dbReference type="GO" id="GO:0005524">
    <property type="term" value="F:ATP binding"/>
    <property type="evidence" value="ECO:0007669"/>
    <property type="project" value="InterPro"/>
</dbReference>
<dbReference type="PANTHER" id="PTHR37291">
    <property type="entry name" value="5-METHYLCYTOSINE-SPECIFIC RESTRICTION ENZYME B"/>
    <property type="match status" value="1"/>
</dbReference>
<evidence type="ECO:0000259" key="1">
    <source>
        <dbReference type="SMART" id="SM00382"/>
    </source>
</evidence>
<protein>
    <submittedName>
        <fullName evidence="2">AAA family ATPase</fullName>
    </submittedName>
</protein>
<accession>A0A4S2A917</accession>
<dbReference type="Proteomes" id="UP000310532">
    <property type="component" value="Unassembled WGS sequence"/>
</dbReference>
<evidence type="ECO:0000313" key="2">
    <source>
        <dbReference type="EMBL" id="TGX97027.1"/>
    </source>
</evidence>